<proteinExistence type="predicted"/>
<evidence type="ECO:0000313" key="1">
    <source>
        <dbReference type="EMBL" id="OBX61763.1"/>
    </source>
</evidence>
<sequence length="194" mass="22363">MSFIKTSQKDIKTFKRSAKKMHQETGELHADCLEKIARQAGYHSWKHVTECAKQTGLDVLQLDFINECQKALNDEFEGKKTFFGLRNSTVHTTFYLFSTGEGDVWLIEPSEKLALCLMWHYEPQVVFIEETSKNLDIGWDGKFDIKSVSMPTVSVVQPLGFYVETSNQNIKTRLIASENYPIVEIHELLKQFHP</sequence>
<organism evidence="1">
    <name type="scientific">Faucicola osloensis</name>
    <name type="common">Moraxella osloensis</name>
    <dbReference type="NCBI Taxonomy" id="34062"/>
    <lineage>
        <taxon>Bacteria</taxon>
        <taxon>Pseudomonadati</taxon>
        <taxon>Pseudomonadota</taxon>
        <taxon>Gammaproteobacteria</taxon>
        <taxon>Moraxellales</taxon>
        <taxon>Moraxellaceae</taxon>
        <taxon>Faucicola</taxon>
    </lineage>
</organism>
<accession>A0AA91FPW9</accession>
<gene>
    <name evidence="1" type="ORF">A9299_11485</name>
</gene>
<protein>
    <submittedName>
        <fullName evidence="1">Uncharacterized protein</fullName>
    </submittedName>
</protein>
<reference evidence="1" key="1">
    <citation type="submission" date="2016-06" db="EMBL/GenBank/DDBJ databases">
        <title>Draft genome of Moraxella osloensis CCUG 67237.</title>
        <authorList>
            <person name="Salva-Serra F."/>
            <person name="Engstrom-Jakobsson H."/>
            <person name="Thorell K."/>
            <person name="Gonzales-Siles L."/>
            <person name="Karlsson R."/>
            <person name="Boulund F."/>
            <person name="Engstrand L."/>
            <person name="Kristiansson E."/>
            <person name="Moore E."/>
        </authorList>
    </citation>
    <scope>NUCLEOTIDE SEQUENCE [LARGE SCALE GENOMIC DNA]</scope>
    <source>
        <strain evidence="1">CCUG 67237</strain>
    </source>
</reference>
<comment type="caution">
    <text evidence="1">The sequence shown here is derived from an EMBL/GenBank/DDBJ whole genome shotgun (WGS) entry which is preliminary data.</text>
</comment>
<name>A0AA91FPW9_FAUOS</name>
<dbReference type="EMBL" id="LZMT01000036">
    <property type="protein sequence ID" value="OBX61763.1"/>
    <property type="molecule type" value="Genomic_DNA"/>
</dbReference>
<dbReference type="AlphaFoldDB" id="A0AA91FPW9"/>